<accession>A0A9P7KBT6</accession>
<dbReference type="SUPFAM" id="SSF48371">
    <property type="entry name" value="ARM repeat"/>
    <property type="match status" value="1"/>
</dbReference>
<proteinExistence type="predicted"/>
<dbReference type="Proteomes" id="UP000775547">
    <property type="component" value="Unassembled WGS sequence"/>
</dbReference>
<sequence length="605" mass="66929">MCSDYFSVQDLQDLFNDLMKVALAITLPTPNASKTWSLVFWTIQTQNLPLTILSTRKDDVVKALRQGLHGEKGLQAQLDSFKAIHSLLKSQPELFVSSLSGFLPTVLENLVSVDEAYRLPAAHSLSGFALAKISELLFDGTLLEATAGRVEDVVRSLAEVKIDRIRQLSEEELVFHWDGLVETWTDSMEKDLREPSRFSRELLNVWQSLLLAQAHLTQEHGDLSAPSSFAGQIAGIVNHFIADTDEVDTQVRRLIVVKKLWGVMKNVYSHSWLPAETILAAVTRIQFSLGNESVRAAWSQLCADLISVGVPSLLHVITARSEKGEGQEVTRQLWAVLARDWQVSSGGTHWEELASFLGIPFKAWVLSDAEFELWEATLKTAVSLADSKKALPTTVVIRILQRLGQKELDALMFSPKEVAALLAYVDLSGSTTLPAQLLDVVDRTLTSNYPPRSEKLSACLDILYVLGRIIRNTSIPLLARLLCVMEKSLCCWIGDEKEILLGSEHEVILKALYCVPLDILRNLPRSRETLLAISPFLSSAFGRLTPSAMGPLAFSEFWRATYHGVDEYRPSYPDSLKACLMALTDAFGGSIADGLSINGPSQVTV</sequence>
<keyword evidence="2" id="KW-1185">Reference proteome</keyword>
<reference evidence="1" key="1">
    <citation type="submission" date="2020-07" db="EMBL/GenBank/DDBJ databases">
        <authorList>
            <person name="Nieuwenhuis M."/>
            <person name="Van De Peppel L.J.J."/>
        </authorList>
    </citation>
    <scope>NUCLEOTIDE SEQUENCE</scope>
    <source>
        <strain evidence="1">AP01</strain>
        <tissue evidence="1">Mycelium</tissue>
    </source>
</reference>
<organism evidence="1 2">
    <name type="scientific">Asterophora parasitica</name>
    <dbReference type="NCBI Taxonomy" id="117018"/>
    <lineage>
        <taxon>Eukaryota</taxon>
        <taxon>Fungi</taxon>
        <taxon>Dikarya</taxon>
        <taxon>Basidiomycota</taxon>
        <taxon>Agaricomycotina</taxon>
        <taxon>Agaricomycetes</taxon>
        <taxon>Agaricomycetidae</taxon>
        <taxon>Agaricales</taxon>
        <taxon>Tricholomatineae</taxon>
        <taxon>Lyophyllaceae</taxon>
        <taxon>Asterophora</taxon>
    </lineage>
</organism>
<dbReference type="EMBL" id="JABCKV010000055">
    <property type="protein sequence ID" value="KAG5644893.1"/>
    <property type="molecule type" value="Genomic_DNA"/>
</dbReference>
<protein>
    <submittedName>
        <fullName evidence="1">Uncharacterized protein</fullName>
    </submittedName>
</protein>
<evidence type="ECO:0000313" key="2">
    <source>
        <dbReference type="Proteomes" id="UP000775547"/>
    </source>
</evidence>
<gene>
    <name evidence="1" type="ORF">DXG03_007445</name>
</gene>
<name>A0A9P7KBT6_9AGAR</name>
<reference evidence="1" key="2">
    <citation type="submission" date="2021-10" db="EMBL/GenBank/DDBJ databases">
        <title>Phylogenomics reveals ancestral predisposition of the termite-cultivated fungus Termitomyces towards a domesticated lifestyle.</title>
        <authorList>
            <person name="Auxier B."/>
            <person name="Grum-Grzhimaylo A."/>
            <person name="Cardenas M.E."/>
            <person name="Lodge J.D."/>
            <person name="Laessoe T."/>
            <person name="Pedersen O."/>
            <person name="Smith M.E."/>
            <person name="Kuyper T.W."/>
            <person name="Franco-Molano E.A."/>
            <person name="Baroni T.J."/>
            <person name="Aanen D.K."/>
        </authorList>
    </citation>
    <scope>NUCLEOTIDE SEQUENCE</scope>
    <source>
        <strain evidence="1">AP01</strain>
        <tissue evidence="1">Mycelium</tissue>
    </source>
</reference>
<dbReference type="InterPro" id="IPR016024">
    <property type="entry name" value="ARM-type_fold"/>
</dbReference>
<comment type="caution">
    <text evidence="1">The sequence shown here is derived from an EMBL/GenBank/DDBJ whole genome shotgun (WGS) entry which is preliminary data.</text>
</comment>
<dbReference type="AlphaFoldDB" id="A0A9P7KBT6"/>
<evidence type="ECO:0000313" key="1">
    <source>
        <dbReference type="EMBL" id="KAG5644893.1"/>
    </source>
</evidence>
<dbReference type="OrthoDB" id="3259617at2759"/>